<keyword evidence="1" id="KW-0472">Membrane</keyword>
<evidence type="ECO:0008006" key="4">
    <source>
        <dbReference type="Google" id="ProtNLM"/>
    </source>
</evidence>
<name>A0ABY5PBZ0_9ACTN</name>
<keyword evidence="1" id="KW-1133">Transmembrane helix</keyword>
<dbReference type="RefSeq" id="WP_353862709.1">
    <property type="nucleotide sequence ID" value="NZ_CP088295.1"/>
</dbReference>
<sequence>MGIVAAASADDGVLSVASALGFLGFFCLAATVAWGIATAVGPWAGRVSHEGVQLGHLAWAMAGLVLVGGHVVAHTLRPQDAFTWPEALVPFARGGLTVAAGVAGLLVLVVAAASFMVRGRIGVRWWTVIHRAAYAGFALMALHVVLAADEVGRITWLGVAAAATIAVVAGLTAIRWRGATRRDQEGGAHPTVWGLEP</sequence>
<proteinExistence type="predicted"/>
<feature type="transmembrane region" description="Helical" evidence="1">
    <location>
        <begin position="96"/>
        <end position="116"/>
    </location>
</feature>
<evidence type="ECO:0000313" key="2">
    <source>
        <dbReference type="EMBL" id="UUY02176.1"/>
    </source>
</evidence>
<keyword evidence="3" id="KW-1185">Reference proteome</keyword>
<dbReference type="Proteomes" id="UP001058860">
    <property type="component" value="Chromosome"/>
</dbReference>
<feature type="transmembrane region" description="Helical" evidence="1">
    <location>
        <begin position="20"/>
        <end position="45"/>
    </location>
</feature>
<reference evidence="3" key="1">
    <citation type="submission" date="2021-11" db="EMBL/GenBank/DDBJ databases">
        <title>Cultivation dependent microbiological survey of springs from the worlds oldest radium mine currently devoted to the extraction of radon-saturated water.</title>
        <authorList>
            <person name="Kapinusova G."/>
            <person name="Smrhova T."/>
            <person name="Strejcek M."/>
            <person name="Suman J."/>
            <person name="Jani K."/>
            <person name="Pajer P."/>
            <person name="Uhlik O."/>
        </authorList>
    </citation>
    <scope>NUCLEOTIDE SEQUENCE [LARGE SCALE GENOMIC DNA]</scope>
    <source>
        <strain evidence="3">J379</strain>
    </source>
</reference>
<organism evidence="2 3">
    <name type="scientific">Svornostia abyssi</name>
    <dbReference type="NCBI Taxonomy" id="2898438"/>
    <lineage>
        <taxon>Bacteria</taxon>
        <taxon>Bacillati</taxon>
        <taxon>Actinomycetota</taxon>
        <taxon>Thermoleophilia</taxon>
        <taxon>Solirubrobacterales</taxon>
        <taxon>Baekduiaceae</taxon>
        <taxon>Svornostia</taxon>
    </lineage>
</organism>
<gene>
    <name evidence="2" type="ORF">LRS13_15815</name>
</gene>
<dbReference type="EMBL" id="CP088295">
    <property type="protein sequence ID" value="UUY02176.1"/>
    <property type="molecule type" value="Genomic_DNA"/>
</dbReference>
<accession>A0ABY5PBZ0</accession>
<evidence type="ECO:0000313" key="3">
    <source>
        <dbReference type="Proteomes" id="UP001058860"/>
    </source>
</evidence>
<feature type="transmembrane region" description="Helical" evidence="1">
    <location>
        <begin position="57"/>
        <end position="76"/>
    </location>
</feature>
<keyword evidence="1" id="KW-0812">Transmembrane</keyword>
<evidence type="ECO:0000256" key="1">
    <source>
        <dbReference type="SAM" id="Phobius"/>
    </source>
</evidence>
<feature type="transmembrane region" description="Helical" evidence="1">
    <location>
        <begin position="154"/>
        <end position="174"/>
    </location>
</feature>
<feature type="transmembrane region" description="Helical" evidence="1">
    <location>
        <begin position="128"/>
        <end position="148"/>
    </location>
</feature>
<protein>
    <recommendedName>
        <fullName evidence="4">Ferric oxidoreductase domain-containing protein</fullName>
    </recommendedName>
</protein>